<proteinExistence type="predicted"/>
<evidence type="ECO:0008006" key="4">
    <source>
        <dbReference type="Google" id="ProtNLM"/>
    </source>
</evidence>
<dbReference type="Proteomes" id="UP000719766">
    <property type="component" value="Unassembled WGS sequence"/>
</dbReference>
<protein>
    <recommendedName>
        <fullName evidence="4">Secreted protein</fullName>
    </recommendedName>
</protein>
<organism evidence="2 3">
    <name type="scientific">Suillus plorans</name>
    <dbReference type="NCBI Taxonomy" id="116603"/>
    <lineage>
        <taxon>Eukaryota</taxon>
        <taxon>Fungi</taxon>
        <taxon>Dikarya</taxon>
        <taxon>Basidiomycota</taxon>
        <taxon>Agaricomycotina</taxon>
        <taxon>Agaricomycetes</taxon>
        <taxon>Agaricomycetidae</taxon>
        <taxon>Boletales</taxon>
        <taxon>Suillineae</taxon>
        <taxon>Suillaceae</taxon>
        <taxon>Suillus</taxon>
    </lineage>
</organism>
<evidence type="ECO:0000256" key="1">
    <source>
        <dbReference type="SAM" id="SignalP"/>
    </source>
</evidence>
<feature type="signal peptide" evidence="1">
    <location>
        <begin position="1"/>
        <end position="19"/>
    </location>
</feature>
<dbReference type="RefSeq" id="XP_041166319.1">
    <property type="nucleotide sequence ID" value="XM_041301519.1"/>
</dbReference>
<gene>
    <name evidence="2" type="ORF">HD556DRAFT_1325575</name>
</gene>
<dbReference type="GeneID" id="64595283"/>
<keyword evidence="1" id="KW-0732">Signal</keyword>
<comment type="caution">
    <text evidence="2">The sequence shown here is derived from an EMBL/GenBank/DDBJ whole genome shotgun (WGS) entry which is preliminary data.</text>
</comment>
<name>A0A9P7J694_9AGAM</name>
<sequence>MVVVRLLATSSLLNSSMLALLQVKAKYRCRPVETACYHQTRKHRGPEYDETVLLSKSEILMPLCSVSAYRGMHADGPVANTARIVCSICWWSLS</sequence>
<evidence type="ECO:0000313" key="3">
    <source>
        <dbReference type="Proteomes" id="UP000719766"/>
    </source>
</evidence>
<evidence type="ECO:0000313" key="2">
    <source>
        <dbReference type="EMBL" id="KAG1804704.1"/>
    </source>
</evidence>
<dbReference type="AlphaFoldDB" id="A0A9P7J694"/>
<accession>A0A9P7J694</accession>
<dbReference type="EMBL" id="JABBWE010000003">
    <property type="protein sequence ID" value="KAG1804704.1"/>
    <property type="molecule type" value="Genomic_DNA"/>
</dbReference>
<reference evidence="2" key="1">
    <citation type="journal article" date="2020" name="New Phytol.">
        <title>Comparative genomics reveals dynamic genome evolution in host specialist ectomycorrhizal fungi.</title>
        <authorList>
            <person name="Lofgren L.A."/>
            <person name="Nguyen N.H."/>
            <person name="Vilgalys R."/>
            <person name="Ruytinx J."/>
            <person name="Liao H.L."/>
            <person name="Branco S."/>
            <person name="Kuo A."/>
            <person name="LaButti K."/>
            <person name="Lipzen A."/>
            <person name="Andreopoulos W."/>
            <person name="Pangilinan J."/>
            <person name="Riley R."/>
            <person name="Hundley H."/>
            <person name="Na H."/>
            <person name="Barry K."/>
            <person name="Grigoriev I.V."/>
            <person name="Stajich J.E."/>
            <person name="Kennedy P.G."/>
        </authorList>
    </citation>
    <scope>NUCLEOTIDE SEQUENCE</scope>
    <source>
        <strain evidence="2">S12</strain>
    </source>
</reference>
<keyword evidence="3" id="KW-1185">Reference proteome</keyword>
<feature type="chain" id="PRO_5040342792" description="Secreted protein" evidence="1">
    <location>
        <begin position="20"/>
        <end position="94"/>
    </location>
</feature>